<dbReference type="GO" id="GO:0003676">
    <property type="term" value="F:nucleic acid binding"/>
    <property type="evidence" value="ECO:0007669"/>
    <property type="project" value="InterPro"/>
</dbReference>
<dbReference type="Proteomes" id="UP000322658">
    <property type="component" value="Unassembled WGS sequence"/>
</dbReference>
<evidence type="ECO:0000313" key="5">
    <source>
        <dbReference type="EMBL" id="KAA2377166.1"/>
    </source>
</evidence>
<dbReference type="AlphaFoldDB" id="A0A5B3GUS7"/>
<evidence type="ECO:0000256" key="2">
    <source>
        <dbReference type="ARBA" id="ARBA00022722"/>
    </source>
</evidence>
<evidence type="ECO:0000313" key="6">
    <source>
        <dbReference type="Proteomes" id="UP000322658"/>
    </source>
</evidence>
<evidence type="ECO:0000259" key="4">
    <source>
        <dbReference type="Pfam" id="PF08774"/>
    </source>
</evidence>
<dbReference type="GO" id="GO:0016788">
    <property type="term" value="F:hydrolase activity, acting on ester bonds"/>
    <property type="evidence" value="ECO:0007669"/>
    <property type="project" value="InterPro"/>
</dbReference>
<proteinExistence type="predicted"/>
<keyword evidence="3" id="KW-0378">Hydrolase</keyword>
<gene>
    <name evidence="5" type="ORF">F2Y07_03245</name>
</gene>
<dbReference type="Pfam" id="PF08774">
    <property type="entry name" value="VRR_NUC"/>
    <property type="match status" value="1"/>
</dbReference>
<dbReference type="RefSeq" id="WP_118406874.1">
    <property type="nucleotide sequence ID" value="NZ_CAUENT010000079.1"/>
</dbReference>
<dbReference type="InterPro" id="IPR011856">
    <property type="entry name" value="tRNA_endonuc-like_dom_sf"/>
</dbReference>
<keyword evidence="2" id="KW-0540">Nuclease</keyword>
<organism evidence="5 6">
    <name type="scientific">Alistipes shahii</name>
    <dbReference type="NCBI Taxonomy" id="328814"/>
    <lineage>
        <taxon>Bacteria</taxon>
        <taxon>Pseudomonadati</taxon>
        <taxon>Bacteroidota</taxon>
        <taxon>Bacteroidia</taxon>
        <taxon>Bacteroidales</taxon>
        <taxon>Rikenellaceae</taxon>
        <taxon>Alistipes</taxon>
    </lineage>
</organism>
<name>A0A5B3GUS7_9BACT</name>
<comment type="caution">
    <text evidence="5">The sequence shown here is derived from an EMBL/GenBank/DDBJ whole genome shotgun (WGS) entry which is preliminary data.</text>
</comment>
<comment type="cofactor">
    <cofactor evidence="1">
        <name>Mg(2+)</name>
        <dbReference type="ChEBI" id="CHEBI:18420"/>
    </cofactor>
</comment>
<feature type="domain" description="VRR-NUC" evidence="4">
    <location>
        <begin position="33"/>
        <end position="104"/>
    </location>
</feature>
<evidence type="ECO:0000256" key="1">
    <source>
        <dbReference type="ARBA" id="ARBA00001946"/>
    </source>
</evidence>
<accession>A0A5B3GUS7</accession>
<dbReference type="EMBL" id="VVXJ01000005">
    <property type="protein sequence ID" value="KAA2377166.1"/>
    <property type="molecule type" value="Genomic_DNA"/>
</dbReference>
<evidence type="ECO:0000256" key="3">
    <source>
        <dbReference type="ARBA" id="ARBA00022801"/>
    </source>
</evidence>
<protein>
    <recommendedName>
        <fullName evidence="4">VRR-NUC domain-containing protein</fullName>
    </recommendedName>
</protein>
<dbReference type="GO" id="GO:0004518">
    <property type="term" value="F:nuclease activity"/>
    <property type="evidence" value="ECO:0007669"/>
    <property type="project" value="UniProtKB-KW"/>
</dbReference>
<dbReference type="Gene3D" id="3.40.1350.10">
    <property type="match status" value="1"/>
</dbReference>
<sequence length="165" mass="18696">MTRHVESHMQRMCVGWFRLQYPAVGKLLFAVPNGGARSRTEAAIMKAEGVTAGVTDLILLLGRGGFNALCIEMKTTDRHSALSDAQIEWRSLAITNGSRHVVCRTLEEFQSEIRWYMARPANNEPRDEITCARPIVPPSVEEIERAFGKIRRHKINHQPTKTEKQ</sequence>
<dbReference type="InterPro" id="IPR014883">
    <property type="entry name" value="VRR_NUC"/>
</dbReference>
<reference evidence="5 6" key="1">
    <citation type="journal article" date="2019" name="Nat. Med.">
        <title>A library of human gut bacterial isolates paired with longitudinal multiomics data enables mechanistic microbiome research.</title>
        <authorList>
            <person name="Poyet M."/>
            <person name="Groussin M."/>
            <person name="Gibbons S.M."/>
            <person name="Avila-Pacheco J."/>
            <person name="Jiang X."/>
            <person name="Kearney S.M."/>
            <person name="Perrotta A.R."/>
            <person name="Berdy B."/>
            <person name="Zhao S."/>
            <person name="Lieberman T.D."/>
            <person name="Swanson P.K."/>
            <person name="Smith M."/>
            <person name="Roesemann S."/>
            <person name="Alexander J.E."/>
            <person name="Rich S.A."/>
            <person name="Livny J."/>
            <person name="Vlamakis H."/>
            <person name="Clish C."/>
            <person name="Bullock K."/>
            <person name="Deik A."/>
            <person name="Scott J."/>
            <person name="Pierce K.A."/>
            <person name="Xavier R.J."/>
            <person name="Alm E.J."/>
        </authorList>
    </citation>
    <scope>NUCLEOTIDE SEQUENCE [LARGE SCALE GENOMIC DNA]</scope>
    <source>
        <strain evidence="5 6">BIOML-A1</strain>
    </source>
</reference>